<dbReference type="InterPro" id="IPR018466">
    <property type="entry name" value="Kre9/Knh1-like_N"/>
</dbReference>
<feature type="signal peptide" evidence="2">
    <location>
        <begin position="1"/>
        <end position="19"/>
    </location>
</feature>
<dbReference type="EMBL" id="JAEPRA010000017">
    <property type="protein sequence ID" value="KAG2174054.1"/>
    <property type="molecule type" value="Genomic_DNA"/>
</dbReference>
<evidence type="ECO:0000256" key="1">
    <source>
        <dbReference type="ARBA" id="ARBA00022729"/>
    </source>
</evidence>
<sequence>MKFSLSAVLALACASAASATTITVVTPWASTIWTAGTTGSITWNTTSAGSPALTTCSIDMLGGSATNANVVAHVTGTAIDCNLGKYDITPLGDFATGKYWLRIGSDPTWFYSGQFTFQGTGSVGALSSAWNASAAVAPATASVSMASGATMIPTASGSAMKSMASGSASGSASASASATGKTSGSSKLQTPLVAVTVLGAAVAAL</sequence>
<dbReference type="Pfam" id="PF10342">
    <property type="entry name" value="Kre9_KNH"/>
    <property type="match status" value="1"/>
</dbReference>
<dbReference type="InterPro" id="IPR052982">
    <property type="entry name" value="SRP1/TIP1-like"/>
</dbReference>
<dbReference type="OrthoDB" id="5564519at2759"/>
<organism evidence="4 5">
    <name type="scientific">Umbelopsis vinacea</name>
    <dbReference type="NCBI Taxonomy" id="44442"/>
    <lineage>
        <taxon>Eukaryota</taxon>
        <taxon>Fungi</taxon>
        <taxon>Fungi incertae sedis</taxon>
        <taxon>Mucoromycota</taxon>
        <taxon>Mucoromycotina</taxon>
        <taxon>Umbelopsidomycetes</taxon>
        <taxon>Umbelopsidales</taxon>
        <taxon>Umbelopsidaceae</taxon>
        <taxon>Umbelopsis</taxon>
    </lineage>
</organism>
<evidence type="ECO:0000313" key="4">
    <source>
        <dbReference type="EMBL" id="KAG2174054.1"/>
    </source>
</evidence>
<evidence type="ECO:0000256" key="2">
    <source>
        <dbReference type="SAM" id="SignalP"/>
    </source>
</evidence>
<keyword evidence="5" id="KW-1185">Reference proteome</keyword>
<dbReference type="PANTHER" id="PTHR40633">
    <property type="entry name" value="MATRIX PROTEIN, PUTATIVE (AFU_ORTHOLOGUE AFUA_8G05410)-RELATED"/>
    <property type="match status" value="1"/>
</dbReference>
<feature type="non-terminal residue" evidence="4">
    <location>
        <position position="1"/>
    </location>
</feature>
<keyword evidence="1 2" id="KW-0732">Signal</keyword>
<protein>
    <recommendedName>
        <fullName evidence="3">Yeast cell wall synthesis Kre9/Knh1-like N-terminal domain-containing protein</fullName>
    </recommendedName>
</protein>
<feature type="chain" id="PRO_5034278260" description="Yeast cell wall synthesis Kre9/Knh1-like N-terminal domain-containing protein" evidence="2">
    <location>
        <begin position="20"/>
        <end position="205"/>
    </location>
</feature>
<evidence type="ECO:0000259" key="3">
    <source>
        <dbReference type="Pfam" id="PF10342"/>
    </source>
</evidence>
<proteinExistence type="predicted"/>
<name>A0A8H7UC20_9FUNG</name>
<feature type="domain" description="Yeast cell wall synthesis Kre9/Knh1-like N-terminal" evidence="3">
    <location>
        <begin position="26"/>
        <end position="116"/>
    </location>
</feature>
<dbReference type="Proteomes" id="UP000612746">
    <property type="component" value="Unassembled WGS sequence"/>
</dbReference>
<evidence type="ECO:0000313" key="5">
    <source>
        <dbReference type="Proteomes" id="UP000612746"/>
    </source>
</evidence>
<reference evidence="4" key="1">
    <citation type="submission" date="2020-12" db="EMBL/GenBank/DDBJ databases">
        <title>Metabolic potential, ecology and presence of endohyphal bacteria is reflected in genomic diversity of Mucoromycotina.</title>
        <authorList>
            <person name="Muszewska A."/>
            <person name="Okrasinska A."/>
            <person name="Steczkiewicz K."/>
            <person name="Drgas O."/>
            <person name="Orlowska M."/>
            <person name="Perlinska-Lenart U."/>
            <person name="Aleksandrzak-Piekarczyk T."/>
            <person name="Szatraj K."/>
            <person name="Zielenkiewicz U."/>
            <person name="Pilsyk S."/>
            <person name="Malc E."/>
            <person name="Mieczkowski P."/>
            <person name="Kruszewska J.S."/>
            <person name="Biernat P."/>
            <person name="Pawlowska J."/>
        </authorList>
    </citation>
    <scope>NUCLEOTIDE SEQUENCE</scope>
    <source>
        <strain evidence="4">WA0000051536</strain>
    </source>
</reference>
<dbReference type="AlphaFoldDB" id="A0A8H7UC20"/>
<dbReference type="PANTHER" id="PTHR40633:SF1">
    <property type="entry name" value="GPI ANCHORED SERINE-THREONINE RICH PROTEIN (AFU_ORTHOLOGUE AFUA_1G03630)"/>
    <property type="match status" value="1"/>
</dbReference>
<accession>A0A8H7UC20</accession>
<comment type="caution">
    <text evidence="4">The sequence shown here is derived from an EMBL/GenBank/DDBJ whole genome shotgun (WGS) entry which is preliminary data.</text>
</comment>
<gene>
    <name evidence="4" type="ORF">INT44_000168</name>
</gene>